<organism evidence="3 4">
    <name type="scientific">Frankia umida</name>
    <dbReference type="NCBI Taxonomy" id="573489"/>
    <lineage>
        <taxon>Bacteria</taxon>
        <taxon>Bacillati</taxon>
        <taxon>Actinomycetota</taxon>
        <taxon>Actinomycetes</taxon>
        <taxon>Frankiales</taxon>
        <taxon>Frankiaceae</taxon>
        <taxon>Frankia</taxon>
    </lineage>
</organism>
<name>A0ABT0JZ14_9ACTN</name>
<comment type="caution">
    <text evidence="3">The sequence shown here is derived from an EMBL/GenBank/DDBJ whole genome shotgun (WGS) entry which is preliminary data.</text>
</comment>
<accession>A0ABT0JZ14</accession>
<feature type="region of interest" description="Disordered" evidence="1">
    <location>
        <begin position="469"/>
        <end position="539"/>
    </location>
</feature>
<dbReference type="InterPro" id="IPR044930">
    <property type="entry name" value="Homing_endonuclease_His-Me"/>
</dbReference>
<dbReference type="Pfam" id="PF13392">
    <property type="entry name" value="HNH_3"/>
    <property type="match status" value="1"/>
</dbReference>
<gene>
    <name evidence="3" type="ORF">MXD59_13515</name>
</gene>
<dbReference type="SUPFAM" id="SSF54060">
    <property type="entry name" value="His-Me finger endonucleases"/>
    <property type="match status" value="2"/>
</dbReference>
<keyword evidence="3" id="KW-0378">Hydrolase</keyword>
<evidence type="ECO:0000313" key="4">
    <source>
        <dbReference type="Proteomes" id="UP001201873"/>
    </source>
</evidence>
<protein>
    <submittedName>
        <fullName evidence="3">HNH endonuclease</fullName>
    </submittedName>
</protein>
<keyword evidence="3" id="KW-0255">Endonuclease</keyword>
<keyword evidence="3" id="KW-0540">Nuclease</keyword>
<reference evidence="3 4" key="1">
    <citation type="submission" date="2022-04" db="EMBL/GenBank/DDBJ databases">
        <title>Genome diversity in the genus Frankia.</title>
        <authorList>
            <person name="Carlos-Shanley C."/>
            <person name="Hahn D."/>
        </authorList>
    </citation>
    <scope>NUCLEOTIDE SEQUENCE [LARGE SCALE GENOMIC DNA]</scope>
    <source>
        <strain evidence="3 4">Ag45/Mut15</strain>
    </source>
</reference>
<dbReference type="Gene3D" id="3.90.75.10">
    <property type="entry name" value="Homing Intron 3 (I-ppo) Encoded Endonuclease, Chain A"/>
    <property type="match status" value="1"/>
</dbReference>
<dbReference type="Proteomes" id="UP001201873">
    <property type="component" value="Unassembled WGS sequence"/>
</dbReference>
<feature type="compositionally biased region" description="Basic and acidic residues" evidence="1">
    <location>
        <begin position="493"/>
        <end position="508"/>
    </location>
</feature>
<evidence type="ECO:0000313" key="3">
    <source>
        <dbReference type="EMBL" id="MCK9876785.1"/>
    </source>
</evidence>
<dbReference type="EMBL" id="JALKFT010000012">
    <property type="protein sequence ID" value="MCK9876785.1"/>
    <property type="molecule type" value="Genomic_DNA"/>
</dbReference>
<evidence type="ECO:0000259" key="2">
    <source>
        <dbReference type="Pfam" id="PF13392"/>
    </source>
</evidence>
<dbReference type="GO" id="GO:0004519">
    <property type="term" value="F:endonuclease activity"/>
    <property type="evidence" value="ECO:0007669"/>
    <property type="project" value="UniProtKB-KW"/>
</dbReference>
<sequence length="539" mass="59110">MFTDAQALKIIDDVEAGKCTQAEAAARYGASPMTISNLVNGRTYAHLRGGEAKAKPEVRRRYGRPELPERRRASVAAFWNRVTIAGPNDCWSFHSARPGQYGSVSLALAGTSSAHVVAYVLANGLARRPARGRVIRHLCNNRTCCNPAHLLEGSDAENKADRYRAQRAGQTGPIEVTDPVSPPEQGWIIELGGVAALDRLARVAEFWSQVDRTAGPDSCWPWTGRTTHVFGYGQMRWDGQTTVTAHRIAYLLRHDRHLSELPSDRQVLHRCPGGENPRCCNPRHLDVGDARDNRADAVAYGRVPRGEDHHYGARTTDSAIRALRTDYWRKPVDERPTLTSLAVTHGVSIGTISGWLEGRHRLDAGGPTRPLPTARRRLNADLAREIRHRHHDDNEIVTSLAAAYDVDRETVADVLNGRSFANAGGPRGVVSQTCGMSERTVLDIRISVADGEPVRAVAARLGVSEDAVRQTARGGIHQSVGGPRTRRQLTAADARDIRERHERGESRHGLAKRYGKSKASIDDVLAGRTHATADEPRTA</sequence>
<dbReference type="InterPro" id="IPR003615">
    <property type="entry name" value="HNH_nuc"/>
</dbReference>
<proteinExistence type="predicted"/>
<dbReference type="RefSeq" id="WP_248825065.1">
    <property type="nucleotide sequence ID" value="NZ_JALKFT010000012.1"/>
</dbReference>
<dbReference type="InterPro" id="IPR044925">
    <property type="entry name" value="His-Me_finger_sf"/>
</dbReference>
<feature type="domain" description="HNH nuclease" evidence="2">
    <location>
        <begin position="114"/>
        <end position="159"/>
    </location>
</feature>
<keyword evidence="4" id="KW-1185">Reference proteome</keyword>
<evidence type="ECO:0000256" key="1">
    <source>
        <dbReference type="SAM" id="MobiDB-lite"/>
    </source>
</evidence>